<dbReference type="InterPro" id="IPR009956">
    <property type="entry name" value="Post-segregation_anti-tox_CcdA"/>
</dbReference>
<dbReference type="Pfam" id="PF07362">
    <property type="entry name" value="CcdA"/>
    <property type="match status" value="1"/>
</dbReference>
<dbReference type="AlphaFoldDB" id="A0A0D1M7E9"/>
<accession>A0A0D1M7E9</accession>
<keyword evidence="1" id="KW-1277">Toxin-antitoxin system</keyword>
<evidence type="ECO:0000256" key="1">
    <source>
        <dbReference type="ARBA" id="ARBA00022649"/>
    </source>
</evidence>
<protein>
    <submittedName>
        <fullName evidence="2">Post-segregation antitoxin CcdA</fullName>
    </submittedName>
</protein>
<name>A0A0D1M7E9_9SPHN</name>
<reference evidence="2 3" key="1">
    <citation type="submission" date="2015-01" db="EMBL/GenBank/DDBJ databases">
        <title>Genome of Sphingomonas taxi strain 30a.</title>
        <authorList>
            <person name="Eevers N."/>
            <person name="Van Hamme J."/>
            <person name="Bottos E."/>
            <person name="Weyens N."/>
            <person name="Vangronsveld J."/>
        </authorList>
    </citation>
    <scope>NUCLEOTIDE SEQUENCE [LARGE SCALE GENOMIC DNA]</scope>
    <source>
        <strain evidence="2 3">30a</strain>
    </source>
</reference>
<dbReference type="Proteomes" id="UP000033203">
    <property type="component" value="Unassembled WGS sequence"/>
</dbReference>
<sequence>MKHDPIRTGKRKAVNVSIDTGIVAAARESGVNMSRVSEDALRVAIKAAQEARWREDNAHAIEGWNRWYEKNGHPLEKYRAW</sequence>
<proteinExistence type="predicted"/>
<dbReference type="PATRIC" id="fig|1549858.7.peg.2668"/>
<evidence type="ECO:0000313" key="3">
    <source>
        <dbReference type="Proteomes" id="UP000033203"/>
    </source>
</evidence>
<comment type="caution">
    <text evidence="2">The sequence shown here is derived from an EMBL/GenBank/DDBJ whole genome shotgun (WGS) entry which is preliminary data.</text>
</comment>
<gene>
    <name evidence="2" type="ORF">SR41_13535</name>
</gene>
<organism evidence="2 3">
    <name type="scientific">Sphingomonas melonis</name>
    <dbReference type="NCBI Taxonomy" id="152682"/>
    <lineage>
        <taxon>Bacteria</taxon>
        <taxon>Pseudomonadati</taxon>
        <taxon>Pseudomonadota</taxon>
        <taxon>Alphaproteobacteria</taxon>
        <taxon>Sphingomonadales</taxon>
        <taxon>Sphingomonadaceae</taxon>
        <taxon>Sphingomonas</taxon>
    </lineage>
</organism>
<dbReference type="EMBL" id="JXTP01000068">
    <property type="protein sequence ID" value="KIU26642.1"/>
    <property type="molecule type" value="Genomic_DNA"/>
</dbReference>
<evidence type="ECO:0000313" key="2">
    <source>
        <dbReference type="EMBL" id="KIU26642.1"/>
    </source>
</evidence>